<gene>
    <name evidence="9" type="ORF">R4Z09_25460</name>
</gene>
<evidence type="ECO:0000313" key="10">
    <source>
        <dbReference type="Proteomes" id="UP001357223"/>
    </source>
</evidence>
<evidence type="ECO:0000259" key="7">
    <source>
        <dbReference type="PROSITE" id="PS50968"/>
    </source>
</evidence>
<dbReference type="SUPFAM" id="SSF52777">
    <property type="entry name" value="CoA-dependent acyltransferases"/>
    <property type="match status" value="1"/>
</dbReference>
<dbReference type="InterPro" id="IPR023213">
    <property type="entry name" value="CAT-like_dom_sf"/>
</dbReference>
<dbReference type="GO" id="GO:0016746">
    <property type="term" value="F:acyltransferase activity"/>
    <property type="evidence" value="ECO:0007669"/>
    <property type="project" value="UniProtKB-KW"/>
</dbReference>
<evidence type="ECO:0000256" key="2">
    <source>
        <dbReference type="ARBA" id="ARBA00007317"/>
    </source>
</evidence>
<dbReference type="PANTHER" id="PTHR43178">
    <property type="entry name" value="DIHYDROLIPOAMIDE ACETYLTRANSFERASE COMPONENT OF PYRUVATE DEHYDROGENASE COMPLEX"/>
    <property type="match status" value="1"/>
</dbReference>
<dbReference type="PROSITE" id="PS51826">
    <property type="entry name" value="PSBD"/>
    <property type="match status" value="1"/>
</dbReference>
<name>A0ABZ2CA02_9BACI</name>
<feature type="domain" description="Peripheral subunit-binding (PSBD)" evidence="8">
    <location>
        <begin position="121"/>
        <end position="158"/>
    </location>
</feature>
<protein>
    <recommendedName>
        <fullName evidence="6">Dihydrolipoamide acetyltransferase component of pyruvate dehydrogenase complex</fullName>
        <ecNumber evidence="6">2.3.1.-</ecNumber>
    </recommendedName>
</protein>
<dbReference type="Pfam" id="PF02817">
    <property type="entry name" value="E3_binding"/>
    <property type="match status" value="1"/>
</dbReference>
<comment type="cofactor">
    <cofactor evidence="1 6">
        <name>(R)-lipoate</name>
        <dbReference type="ChEBI" id="CHEBI:83088"/>
    </cofactor>
</comment>
<keyword evidence="10" id="KW-1185">Reference proteome</keyword>
<dbReference type="Pfam" id="PF00364">
    <property type="entry name" value="Biotin_lipoyl"/>
    <property type="match status" value="1"/>
</dbReference>
<evidence type="ECO:0000259" key="8">
    <source>
        <dbReference type="PROSITE" id="PS51826"/>
    </source>
</evidence>
<dbReference type="SUPFAM" id="SSF47005">
    <property type="entry name" value="Peripheral subunit-binding domain of 2-oxo acid dehydrogenase complex"/>
    <property type="match status" value="1"/>
</dbReference>
<evidence type="ECO:0000256" key="3">
    <source>
        <dbReference type="ARBA" id="ARBA00022679"/>
    </source>
</evidence>
<dbReference type="InterPro" id="IPR004167">
    <property type="entry name" value="PSBD"/>
</dbReference>
<dbReference type="InterPro" id="IPR001078">
    <property type="entry name" value="2-oxoacid_DH_actylTfrase"/>
</dbReference>
<organism evidence="9 10">
    <name type="scientific">Niallia oryzisoli</name>
    <dbReference type="NCBI Taxonomy" id="1737571"/>
    <lineage>
        <taxon>Bacteria</taxon>
        <taxon>Bacillati</taxon>
        <taxon>Bacillota</taxon>
        <taxon>Bacilli</taxon>
        <taxon>Bacillales</taxon>
        <taxon>Bacillaceae</taxon>
        <taxon>Niallia</taxon>
    </lineage>
</organism>
<dbReference type="PANTHER" id="PTHR43178:SF5">
    <property type="entry name" value="LIPOAMIDE ACYLTRANSFERASE COMPONENT OF BRANCHED-CHAIN ALPHA-KETO ACID DEHYDROGENASE COMPLEX, MITOCHONDRIAL"/>
    <property type="match status" value="1"/>
</dbReference>
<reference evidence="9 10" key="1">
    <citation type="submission" date="2023-10" db="EMBL/GenBank/DDBJ databases">
        <title>Niallia locisalis sp.nov. isolated from a salt pond sample.</title>
        <authorList>
            <person name="Li X.-J."/>
            <person name="Dong L."/>
        </authorList>
    </citation>
    <scope>NUCLEOTIDE SEQUENCE [LARGE SCALE GENOMIC DNA]</scope>
    <source>
        <strain evidence="9 10">DSM 29761</strain>
    </source>
</reference>
<dbReference type="InterPro" id="IPR036625">
    <property type="entry name" value="E3-bd_dom_sf"/>
</dbReference>
<dbReference type="RefSeq" id="WP_338449483.1">
    <property type="nucleotide sequence ID" value="NZ_CP137640.1"/>
</dbReference>
<dbReference type="SUPFAM" id="SSF51230">
    <property type="entry name" value="Single hybrid motif"/>
    <property type="match status" value="1"/>
</dbReference>
<dbReference type="Gene3D" id="3.30.559.10">
    <property type="entry name" value="Chloramphenicol acetyltransferase-like domain"/>
    <property type="match status" value="1"/>
</dbReference>
<feature type="domain" description="Lipoyl-binding" evidence="7">
    <location>
        <begin position="2"/>
        <end position="77"/>
    </location>
</feature>
<dbReference type="Proteomes" id="UP001357223">
    <property type="component" value="Chromosome"/>
</dbReference>
<dbReference type="InterPro" id="IPR011053">
    <property type="entry name" value="Single_hybrid_motif"/>
</dbReference>
<keyword evidence="5 6" id="KW-0012">Acyltransferase</keyword>
<dbReference type="InterPro" id="IPR000089">
    <property type="entry name" value="Biotin_lipoyl"/>
</dbReference>
<evidence type="ECO:0000256" key="6">
    <source>
        <dbReference type="RuleBase" id="RU003423"/>
    </source>
</evidence>
<dbReference type="InterPro" id="IPR050743">
    <property type="entry name" value="2-oxoacid_DH_E2_comp"/>
</dbReference>
<dbReference type="Gene3D" id="2.40.50.100">
    <property type="match status" value="1"/>
</dbReference>
<evidence type="ECO:0000256" key="1">
    <source>
        <dbReference type="ARBA" id="ARBA00001938"/>
    </source>
</evidence>
<dbReference type="EMBL" id="CP137640">
    <property type="protein sequence ID" value="WVX80552.1"/>
    <property type="molecule type" value="Genomic_DNA"/>
</dbReference>
<sequence>MSETIVMPKLGMTMTEGTIVEWYKEVGDPVNEGEPVLMISSEKLNQDVEAPISGILLAKNANVDDQLEVGAPIAVIGEEGEAAVPNEGKADQPAAGSEKVEAVSANLVKTEEKIVKGSRIFITPLARKMVKENNLDKDLIKGTGGNDRITKRDIQRVLASGYDYQAESQVAAALAVPAPVANYESIGEGLNPMRKAIARNMRRSLGQTAQLTLHRKANADNLIDFQKVLRNKIESADLDVKLTLTVLIARATVLALQDLKKMNSHYQDGQLTEFDEVHLGIATSLDDGLLVPVVKDAHQKTIGALAKEIKEISTKARNGHASGDLLTGSTFTITNLGASGIEYFTPILNTPETGILGVGAFQDELILDEEGKVKSVKKIPFSLTFDHQIADGALAAEFLSILINYIENPYLLVL</sequence>
<dbReference type="PROSITE" id="PS50968">
    <property type="entry name" value="BIOTINYL_LIPOYL"/>
    <property type="match status" value="1"/>
</dbReference>
<dbReference type="Gene3D" id="4.10.320.10">
    <property type="entry name" value="E3-binding domain"/>
    <property type="match status" value="1"/>
</dbReference>
<dbReference type="EC" id="2.3.1.-" evidence="6"/>
<proteinExistence type="inferred from homology"/>
<evidence type="ECO:0000256" key="5">
    <source>
        <dbReference type="ARBA" id="ARBA00023315"/>
    </source>
</evidence>
<evidence type="ECO:0000313" key="9">
    <source>
        <dbReference type="EMBL" id="WVX80552.1"/>
    </source>
</evidence>
<dbReference type="CDD" id="cd06849">
    <property type="entry name" value="lipoyl_domain"/>
    <property type="match status" value="1"/>
</dbReference>
<keyword evidence="3 6" id="KW-0808">Transferase</keyword>
<comment type="similarity">
    <text evidence="2 6">Belongs to the 2-oxoacid dehydrogenase family.</text>
</comment>
<accession>A0ABZ2CA02</accession>
<keyword evidence="4 6" id="KW-0450">Lipoyl</keyword>
<evidence type="ECO:0000256" key="4">
    <source>
        <dbReference type="ARBA" id="ARBA00022823"/>
    </source>
</evidence>
<dbReference type="Pfam" id="PF00198">
    <property type="entry name" value="2-oxoacid_dh"/>
    <property type="match status" value="1"/>
</dbReference>